<reference evidence="1" key="1">
    <citation type="submission" date="2022-10" db="EMBL/GenBank/DDBJ databases">
        <title>Genome Sequence of Xylaria curta.</title>
        <authorList>
            <person name="Buettner E."/>
        </authorList>
    </citation>
    <scope>NUCLEOTIDE SEQUENCE</scope>
    <source>
        <strain evidence="1">Babe10</strain>
    </source>
</reference>
<evidence type="ECO:0000313" key="1">
    <source>
        <dbReference type="EMBL" id="KAJ2994009.1"/>
    </source>
</evidence>
<dbReference type="EMBL" id="JAPDGR010000190">
    <property type="protein sequence ID" value="KAJ2994009.1"/>
    <property type="molecule type" value="Genomic_DNA"/>
</dbReference>
<name>A0ACC1PJ98_9PEZI</name>
<gene>
    <name evidence="1" type="ORF">NUW58_g1663</name>
</gene>
<accession>A0ACC1PJ98</accession>
<evidence type="ECO:0000313" key="2">
    <source>
        <dbReference type="Proteomes" id="UP001143856"/>
    </source>
</evidence>
<protein>
    <submittedName>
        <fullName evidence="1">Uncharacterized protein</fullName>
    </submittedName>
</protein>
<comment type="caution">
    <text evidence="1">The sequence shown here is derived from an EMBL/GenBank/DDBJ whole genome shotgun (WGS) entry which is preliminary data.</text>
</comment>
<dbReference type="Proteomes" id="UP001143856">
    <property type="component" value="Unassembled WGS sequence"/>
</dbReference>
<proteinExistence type="predicted"/>
<sequence>MDVISSIAAVSQLLCQAIELWQQVQTTYERVKARPKLLLDANAQLSNLLQILSRIEREPKLRTDEIDTQLKFIKNIAIELCERLKIMAALQRRSAFRQSMRAWSHGSRDEAKLAHILNRLEQAKTELTIHINVVHVGLTKDIADEVGRLAQAPETGNRSPIEEVKANQQLLIEGNTTSEVADQLNGIIAIEAREWPTFATVRNNKALQQSRQKNIIAGGTRGLKAVASSVRRLIGLLPPLPRRRLEVVLAV</sequence>
<keyword evidence="2" id="KW-1185">Reference proteome</keyword>
<organism evidence="1 2">
    <name type="scientific">Xylaria curta</name>
    <dbReference type="NCBI Taxonomy" id="42375"/>
    <lineage>
        <taxon>Eukaryota</taxon>
        <taxon>Fungi</taxon>
        <taxon>Dikarya</taxon>
        <taxon>Ascomycota</taxon>
        <taxon>Pezizomycotina</taxon>
        <taxon>Sordariomycetes</taxon>
        <taxon>Xylariomycetidae</taxon>
        <taxon>Xylariales</taxon>
        <taxon>Xylariaceae</taxon>
        <taxon>Xylaria</taxon>
    </lineage>
</organism>